<dbReference type="Proteomes" id="UP000824208">
    <property type="component" value="Unassembled WGS sequence"/>
</dbReference>
<proteinExistence type="predicted"/>
<gene>
    <name evidence="9" type="ORF">H9714_10245</name>
</gene>
<evidence type="ECO:0000256" key="1">
    <source>
        <dbReference type="ARBA" id="ARBA00004196"/>
    </source>
</evidence>
<name>A0A9D2MCY7_9FIRM</name>
<dbReference type="Gene3D" id="2.60.40.4270">
    <property type="entry name" value="Listeria-Bacteroides repeat domain"/>
    <property type="match status" value="1"/>
</dbReference>
<comment type="caution">
    <text evidence="9">The sequence shown here is derived from an EMBL/GenBank/DDBJ whole genome shotgun (WGS) entry which is preliminary data.</text>
</comment>
<dbReference type="InterPro" id="IPR052969">
    <property type="entry name" value="Thr-specific_kinase-like"/>
</dbReference>
<dbReference type="Pfam" id="PF25106">
    <property type="entry name" value="VWA_4"/>
    <property type="match status" value="1"/>
</dbReference>
<organism evidence="9 10">
    <name type="scientific">Candidatus Flavonifractor intestinipullorum</name>
    <dbReference type="NCBI Taxonomy" id="2838587"/>
    <lineage>
        <taxon>Bacteria</taxon>
        <taxon>Bacillati</taxon>
        <taxon>Bacillota</taxon>
        <taxon>Clostridia</taxon>
        <taxon>Eubacteriales</taxon>
        <taxon>Oscillospiraceae</taxon>
        <taxon>Flavonifractor</taxon>
    </lineage>
</organism>
<feature type="signal peptide" evidence="6">
    <location>
        <begin position="1"/>
        <end position="30"/>
    </location>
</feature>
<dbReference type="SUPFAM" id="SSF53300">
    <property type="entry name" value="vWA-like"/>
    <property type="match status" value="1"/>
</dbReference>
<dbReference type="NCBIfam" id="TIGR02543">
    <property type="entry name" value="List_Bact_rpt"/>
    <property type="match status" value="1"/>
</dbReference>
<dbReference type="PROSITE" id="PS50234">
    <property type="entry name" value="VWFA"/>
    <property type="match status" value="1"/>
</dbReference>
<dbReference type="CDD" id="cd00198">
    <property type="entry name" value="vWFA"/>
    <property type="match status" value="1"/>
</dbReference>
<dbReference type="InterPro" id="IPR008964">
    <property type="entry name" value="Invasin/intimin_cell_adhesion"/>
</dbReference>
<dbReference type="Pfam" id="PF09479">
    <property type="entry name" value="Flg_new"/>
    <property type="match status" value="1"/>
</dbReference>
<evidence type="ECO:0000259" key="7">
    <source>
        <dbReference type="PROSITE" id="PS50234"/>
    </source>
</evidence>
<keyword evidence="5" id="KW-0677">Repeat</keyword>
<feature type="domain" description="SLH" evidence="8">
    <location>
        <begin position="1736"/>
        <end position="1799"/>
    </location>
</feature>
<dbReference type="InterPro" id="IPR056861">
    <property type="entry name" value="HMCN1-like_VWA"/>
</dbReference>
<dbReference type="InterPro" id="IPR013378">
    <property type="entry name" value="InlB-like_B-rpt"/>
</dbReference>
<dbReference type="SMART" id="SM00327">
    <property type="entry name" value="VWA"/>
    <property type="match status" value="1"/>
</dbReference>
<dbReference type="InterPro" id="IPR003343">
    <property type="entry name" value="Big_2"/>
</dbReference>
<dbReference type="InterPro" id="IPR036465">
    <property type="entry name" value="vWFA_dom_sf"/>
</dbReference>
<comment type="subcellular location">
    <subcellularLocation>
        <location evidence="1">Cell envelope</location>
    </subcellularLocation>
    <subcellularLocation>
        <location evidence="2">Secreted</location>
    </subcellularLocation>
</comment>
<dbReference type="InterPro" id="IPR001119">
    <property type="entry name" value="SLH_dom"/>
</dbReference>
<dbReference type="PANTHER" id="PTHR47763">
    <property type="entry name" value="ALPHA-PROTEIN KINASE VWKA"/>
    <property type="match status" value="1"/>
</dbReference>
<evidence type="ECO:0000313" key="10">
    <source>
        <dbReference type="Proteomes" id="UP000824208"/>
    </source>
</evidence>
<protein>
    <submittedName>
        <fullName evidence="9">S-layer homology domain-containing protein</fullName>
    </submittedName>
</protein>
<dbReference type="InterPro" id="IPR002035">
    <property type="entry name" value="VWF_A"/>
</dbReference>
<dbReference type="InterPro" id="IPR044060">
    <property type="entry name" value="Bacterial_rp_domain"/>
</dbReference>
<evidence type="ECO:0000256" key="6">
    <source>
        <dbReference type="SAM" id="SignalP"/>
    </source>
</evidence>
<reference evidence="9" key="1">
    <citation type="journal article" date="2021" name="PeerJ">
        <title>Extensive microbial diversity within the chicken gut microbiome revealed by metagenomics and culture.</title>
        <authorList>
            <person name="Gilroy R."/>
            <person name="Ravi A."/>
            <person name="Getino M."/>
            <person name="Pursley I."/>
            <person name="Horton D.L."/>
            <person name="Alikhan N.F."/>
            <person name="Baker D."/>
            <person name="Gharbi K."/>
            <person name="Hall N."/>
            <person name="Watson M."/>
            <person name="Adriaenssens E.M."/>
            <person name="Foster-Nyarko E."/>
            <person name="Jarju S."/>
            <person name="Secka A."/>
            <person name="Antonio M."/>
            <person name="Oren A."/>
            <person name="Chaudhuri R.R."/>
            <person name="La Ragione R."/>
            <person name="Hildebrand F."/>
            <person name="Pallen M.J."/>
        </authorList>
    </citation>
    <scope>NUCLEOTIDE SEQUENCE</scope>
    <source>
        <strain evidence="9">CHK189-11263</strain>
    </source>
</reference>
<dbReference type="SUPFAM" id="SSF49464">
    <property type="entry name" value="Carboxypeptidase regulatory domain-like"/>
    <property type="match status" value="1"/>
</dbReference>
<dbReference type="Gene3D" id="3.40.50.410">
    <property type="entry name" value="von Willebrand factor, type A domain"/>
    <property type="match status" value="1"/>
</dbReference>
<dbReference type="PANTHER" id="PTHR47763:SF4">
    <property type="entry name" value="ALPHA-PROTEIN KINASE VWKA"/>
    <property type="match status" value="1"/>
</dbReference>
<feature type="chain" id="PRO_5039503088" evidence="6">
    <location>
        <begin position="31"/>
        <end position="1857"/>
    </location>
</feature>
<dbReference type="Pfam" id="PF02368">
    <property type="entry name" value="Big_2"/>
    <property type="match status" value="2"/>
</dbReference>
<dbReference type="Gene3D" id="2.60.40.1080">
    <property type="match status" value="2"/>
</dbReference>
<evidence type="ECO:0000256" key="4">
    <source>
        <dbReference type="ARBA" id="ARBA00022729"/>
    </source>
</evidence>
<dbReference type="Pfam" id="PF00395">
    <property type="entry name" value="SLH"/>
    <property type="match status" value="3"/>
</dbReference>
<dbReference type="InterPro" id="IPR008969">
    <property type="entry name" value="CarboxyPept-like_regulatory"/>
</dbReference>
<dbReference type="SMART" id="SM00635">
    <property type="entry name" value="BID_2"/>
    <property type="match status" value="2"/>
</dbReference>
<evidence type="ECO:0000259" key="8">
    <source>
        <dbReference type="PROSITE" id="PS51272"/>
    </source>
</evidence>
<evidence type="ECO:0000256" key="3">
    <source>
        <dbReference type="ARBA" id="ARBA00022525"/>
    </source>
</evidence>
<keyword evidence="4 6" id="KW-0732">Signal</keyword>
<feature type="domain" description="VWFA" evidence="7">
    <location>
        <begin position="143"/>
        <end position="328"/>
    </location>
</feature>
<dbReference type="InterPro" id="IPR042229">
    <property type="entry name" value="Listeria/Bacterioides_rpt_sf"/>
</dbReference>
<sequence>MNAHPKCSRFISIVLTFCMVVSLLPMSALAARNSAGADARSYEDMPLEVSEEMAASLVSSLTGAPAKKLSATEEGYRFEVPEEWGQRVTGLVSEQLDAADGAALNQLPQDYVDTSNEYLYKILDEMAVKPGLLSDSAETTQVDLVFVIDSTGSMSSAISNVKENVAEFAMEFAEMGVTLRLALIDYRDITADGTDSTTVHQPNHTPWMNVSQFVSALTGVNVGGGGDSDETPIDGLGNLTNGSMLWSSEAYKFAILITDAGCKSNNTHGISGLEQMASLLQEQDIQVSTVTPGNVAEEYGALAAYTGGIQVELYGDFRADLLEYAQVVLGGARPAQDYLFRVADSETNLPVAGALVTWNGGNAVTDANGMVTIRTRSNPIPNVVISKAGYVSVNLGNVDVTSQEIFLVPFTMGPEVPDPDETWEPTSLREEMFQNPSSGSGSLAGPTIRLLGRDYNLLDLDIGFNLGELDVSIKGDSEEKKYEVLFGHDFENDSYWEDRYPIYKSIVSKFSQKSAREIYNDFRSLRGSVKKSGNFLLNCDYFLGGYAEVSYATGALNLTSGGIVLGISTGDKPIASGPFLVPWAFFEVTWEMDAKGIFNFVVLRDAKVTFVPQATIEAGPAVTGTLNAGVKGIASVGGGLKGSLDTSLRIPFDTLREGLTVKLSGSFVANLKLLGFKLEAEEPFASVQLYPTGGSRMARAGVLLADEGAERMQPIGAPTPVRTRSAEDQFRNGVYEDSAPQLVRLSDGRYLLVYVDMAPGSETETALYYALSEDGLVWSAPAPVQQGAGDGTSDYTPVLTATGTGAVVVWQDRQTPAEAIGSFEEAAENIELSAAVFDGASFGPEVSLTSGGNTYKTTVRLLSTGDGVTACWLETDPANVMLTGGGVQIQTASLRSGVWSAPETVDAVHVSAGGLTGFDAGVVDGTPMVVYAEDDQLRYYGLDGASDRGTLSTSGPLSSLQTVDGRLYWSDARGLVSWDGTSTGVAEDTLWLDGAEFTLLSSEGRRMILVRQSTGFANELYLSVEQDGWTSPVPVTSYGMSLSAAGAVLDHEGRLHWAVGRTEVAEEVAGGASVFGGSDLAVGSYTPEAAVIVSEDAYLSDVELMQAEAGDTVGVSFQLSNQGAAAAEGPYATVAGRDGEEIKSSLYVIDESDPERAEVLLRRMAPGETLWASAKYTLPDAWEADVLTVRIYDGTDRLLGWAQAELPAAAPDLAVEQVQVSRTAEGALVTATIRNLGSDADQVTAVLTQEAVSDRESQSLGRLAAGASQEVSFAVSGDGGRLTASSAYDYKRFTISVSEAGGAEIALANNSASALLAPLAVSQLRFTGLSEAELEEGAITLNADTGETRKLSCELLPDGAAATISWMSDNTQVATVDSEGQVRAVGAGTAHIRAVVNESIGGTPVEASLTVRVTGTVDDAVTGVTLTPASAVLPVGGSTTLRATVLPESASNQELRWSVEPAGVVELTEEDGRTATVKALANGVAQVTVTTLDGGFTAGSTITVGDEVTVAFDANGGSVSPEYMETVDGMLPELPVPTRSGYSFEGWYTEAAGGTRITEETVFTQNATVYARWSAGSSGGGDSSGPSTYSITLPSTDNGSVTASRTRAAAGTTVTLTVSPDRGYTLESLEVLRSNGAAVPLSAGGENTYRFTMPAAQVRVEAVFVRTIDDGDTPLGGLPFQDVSAEAWYRSAVEYVYANGLMAGVSDSAFHPDAATTRGMIVSILYRLEGSPAVSGAASFADVPAGQWYSDAVAWAASEGIVSGYSSSRFGPSDLITREQMASILYRYAQYKGMDTAARAELSAYADAPSVSAWAQTAMQWAVGAELISGTGQNALNPLGFATRAEAAAVLMRFCEK</sequence>
<keyword evidence="3" id="KW-0964">Secreted</keyword>
<accession>A0A9D2MCY7</accession>
<feature type="domain" description="SLH" evidence="8">
    <location>
        <begin position="1802"/>
        <end position="1857"/>
    </location>
</feature>
<evidence type="ECO:0000313" key="9">
    <source>
        <dbReference type="EMBL" id="HJB57919.1"/>
    </source>
</evidence>
<dbReference type="GO" id="GO:0030313">
    <property type="term" value="C:cell envelope"/>
    <property type="evidence" value="ECO:0007669"/>
    <property type="project" value="UniProtKB-SubCell"/>
</dbReference>
<dbReference type="SUPFAM" id="SSF49373">
    <property type="entry name" value="Invasin/intimin cell-adhesion fragments"/>
    <property type="match status" value="2"/>
</dbReference>
<evidence type="ECO:0000256" key="2">
    <source>
        <dbReference type="ARBA" id="ARBA00004613"/>
    </source>
</evidence>
<dbReference type="EMBL" id="DWYC01000088">
    <property type="protein sequence ID" value="HJB57919.1"/>
    <property type="molecule type" value="Genomic_DNA"/>
</dbReference>
<evidence type="ECO:0000256" key="5">
    <source>
        <dbReference type="ARBA" id="ARBA00022737"/>
    </source>
</evidence>
<dbReference type="PROSITE" id="PS51272">
    <property type="entry name" value="SLH"/>
    <property type="match status" value="3"/>
</dbReference>
<dbReference type="Pfam" id="PF18998">
    <property type="entry name" value="Flg_new_2"/>
    <property type="match status" value="1"/>
</dbReference>
<reference evidence="9" key="2">
    <citation type="submission" date="2021-04" db="EMBL/GenBank/DDBJ databases">
        <authorList>
            <person name="Gilroy R."/>
        </authorList>
    </citation>
    <scope>NUCLEOTIDE SEQUENCE</scope>
    <source>
        <strain evidence="9">CHK189-11263</strain>
    </source>
</reference>
<feature type="domain" description="SLH" evidence="8">
    <location>
        <begin position="1676"/>
        <end position="1735"/>
    </location>
</feature>